<evidence type="ECO:0000256" key="6">
    <source>
        <dbReference type="ARBA" id="ARBA00023136"/>
    </source>
</evidence>
<dbReference type="Proteomes" id="UP000307943">
    <property type="component" value="Unassembled WGS sequence"/>
</dbReference>
<evidence type="ECO:0000256" key="7">
    <source>
        <dbReference type="RuleBase" id="RU363032"/>
    </source>
</evidence>
<proteinExistence type="inferred from homology"/>
<evidence type="ECO:0000256" key="1">
    <source>
        <dbReference type="ARBA" id="ARBA00004651"/>
    </source>
</evidence>
<gene>
    <name evidence="9" type="ORF">FE784_11750</name>
</gene>
<comment type="similarity">
    <text evidence="7">Belongs to the binding-protein-dependent transport system permease family.</text>
</comment>
<evidence type="ECO:0000259" key="8">
    <source>
        <dbReference type="PROSITE" id="PS50928"/>
    </source>
</evidence>
<feature type="transmembrane region" description="Helical" evidence="7">
    <location>
        <begin position="268"/>
        <end position="289"/>
    </location>
</feature>
<dbReference type="InterPro" id="IPR000515">
    <property type="entry name" value="MetI-like"/>
</dbReference>
<comment type="subcellular location">
    <subcellularLocation>
        <location evidence="1 7">Cell membrane</location>
        <topology evidence="1 7">Multi-pass membrane protein</topology>
    </subcellularLocation>
</comment>
<evidence type="ECO:0000256" key="4">
    <source>
        <dbReference type="ARBA" id="ARBA00022692"/>
    </source>
</evidence>
<evidence type="ECO:0000313" key="10">
    <source>
        <dbReference type="Proteomes" id="UP000307943"/>
    </source>
</evidence>
<dbReference type="PANTHER" id="PTHR43227">
    <property type="entry name" value="BLL4140 PROTEIN"/>
    <property type="match status" value="1"/>
</dbReference>
<keyword evidence="5 7" id="KW-1133">Transmembrane helix</keyword>
<dbReference type="PROSITE" id="PS50928">
    <property type="entry name" value="ABC_TM1"/>
    <property type="match status" value="1"/>
</dbReference>
<reference evidence="9 10" key="1">
    <citation type="submission" date="2019-05" db="EMBL/GenBank/DDBJ databases">
        <title>We sequenced the genome of Paenibacillus hemerocallicola KCTC 33185 for further insight into its adaptation and study the phylogeny of Paenibacillus.</title>
        <authorList>
            <person name="Narsing Rao M.P."/>
        </authorList>
    </citation>
    <scope>NUCLEOTIDE SEQUENCE [LARGE SCALE GENOMIC DNA]</scope>
    <source>
        <strain evidence="9 10">KCTC 33185</strain>
    </source>
</reference>
<dbReference type="GO" id="GO:0005886">
    <property type="term" value="C:plasma membrane"/>
    <property type="evidence" value="ECO:0007669"/>
    <property type="project" value="UniProtKB-SubCell"/>
</dbReference>
<sequence>MIPGIVKSIRSNWQLYVFIAPALLLIIVFKYVPIYGVQIAFKKFTISHGFTGGDWNNFANFIRFFNTFNFWTIIKNTFTLSLTKLVVEFPLPILLAILLNQVYRNGFRKLVQTVTYMPHLISMVVTVGMVSILLSPSSGVVNKIMGMFGKEPVNFLGEPGWFLPIYIISELWQDVGFEAILYIAALASIDVQQVEAAVIDGASKLQRILYIDIPSIAPTIIILLVLKIGKMMEIGFEKILLMQNAMNLEVSEIISTYVYKAGILEGQYGFAAAVGLMNSIINVALLVIANRTARRMSGTSLY</sequence>
<keyword evidence="3" id="KW-1003">Cell membrane</keyword>
<keyword evidence="2 7" id="KW-0813">Transport</keyword>
<dbReference type="SUPFAM" id="SSF161098">
    <property type="entry name" value="MetI-like"/>
    <property type="match status" value="1"/>
</dbReference>
<dbReference type="RefSeq" id="WP_139602395.1">
    <property type="nucleotide sequence ID" value="NZ_VDCQ01000013.1"/>
</dbReference>
<dbReference type="InterPro" id="IPR035906">
    <property type="entry name" value="MetI-like_sf"/>
</dbReference>
<dbReference type="Gene3D" id="1.10.3720.10">
    <property type="entry name" value="MetI-like"/>
    <property type="match status" value="1"/>
</dbReference>
<accession>A0A5C4TC77</accession>
<feature type="transmembrane region" description="Helical" evidence="7">
    <location>
        <begin position="78"/>
        <end position="99"/>
    </location>
</feature>
<dbReference type="PANTHER" id="PTHR43227:SF11">
    <property type="entry name" value="BLL4140 PROTEIN"/>
    <property type="match status" value="1"/>
</dbReference>
<name>A0A5C4TC77_9BACL</name>
<evidence type="ECO:0000256" key="3">
    <source>
        <dbReference type="ARBA" id="ARBA00022475"/>
    </source>
</evidence>
<feature type="transmembrane region" description="Helical" evidence="7">
    <location>
        <begin position="208"/>
        <end position="226"/>
    </location>
</feature>
<evidence type="ECO:0000256" key="2">
    <source>
        <dbReference type="ARBA" id="ARBA00022448"/>
    </source>
</evidence>
<dbReference type="CDD" id="cd06261">
    <property type="entry name" value="TM_PBP2"/>
    <property type="match status" value="1"/>
</dbReference>
<dbReference type="Pfam" id="PF00528">
    <property type="entry name" value="BPD_transp_1"/>
    <property type="match status" value="1"/>
</dbReference>
<dbReference type="EMBL" id="VDCQ01000013">
    <property type="protein sequence ID" value="TNJ66087.1"/>
    <property type="molecule type" value="Genomic_DNA"/>
</dbReference>
<organism evidence="9 10">
    <name type="scientific">Paenibacillus hemerocallicola</name>
    <dbReference type="NCBI Taxonomy" id="1172614"/>
    <lineage>
        <taxon>Bacteria</taxon>
        <taxon>Bacillati</taxon>
        <taxon>Bacillota</taxon>
        <taxon>Bacilli</taxon>
        <taxon>Bacillales</taxon>
        <taxon>Paenibacillaceae</taxon>
        <taxon>Paenibacillus</taxon>
    </lineage>
</organism>
<keyword evidence="4 7" id="KW-0812">Transmembrane</keyword>
<dbReference type="InterPro" id="IPR050809">
    <property type="entry name" value="UgpAE/MalFG_permease"/>
</dbReference>
<dbReference type="OrthoDB" id="9785836at2"/>
<protein>
    <submittedName>
        <fullName evidence="9">Sugar ABC transporter permease</fullName>
    </submittedName>
</protein>
<evidence type="ECO:0000256" key="5">
    <source>
        <dbReference type="ARBA" id="ARBA00022989"/>
    </source>
</evidence>
<feature type="transmembrane region" description="Helical" evidence="7">
    <location>
        <begin position="120"/>
        <end position="141"/>
    </location>
</feature>
<dbReference type="GO" id="GO:0055085">
    <property type="term" value="P:transmembrane transport"/>
    <property type="evidence" value="ECO:0007669"/>
    <property type="project" value="InterPro"/>
</dbReference>
<keyword evidence="10" id="KW-1185">Reference proteome</keyword>
<dbReference type="AlphaFoldDB" id="A0A5C4TC77"/>
<evidence type="ECO:0000313" key="9">
    <source>
        <dbReference type="EMBL" id="TNJ66087.1"/>
    </source>
</evidence>
<keyword evidence="6 7" id="KW-0472">Membrane</keyword>
<comment type="caution">
    <text evidence="9">The sequence shown here is derived from an EMBL/GenBank/DDBJ whole genome shotgun (WGS) entry which is preliminary data.</text>
</comment>
<feature type="transmembrane region" description="Helical" evidence="7">
    <location>
        <begin position="12"/>
        <end position="32"/>
    </location>
</feature>
<feature type="domain" description="ABC transmembrane type-1" evidence="8">
    <location>
        <begin position="74"/>
        <end position="289"/>
    </location>
</feature>